<dbReference type="EMBL" id="LAZR01000342">
    <property type="protein sequence ID" value="KKN73541.1"/>
    <property type="molecule type" value="Genomic_DNA"/>
</dbReference>
<dbReference type="AlphaFoldDB" id="A0A0F9VJ38"/>
<organism evidence="1">
    <name type="scientific">marine sediment metagenome</name>
    <dbReference type="NCBI Taxonomy" id="412755"/>
    <lineage>
        <taxon>unclassified sequences</taxon>
        <taxon>metagenomes</taxon>
        <taxon>ecological metagenomes</taxon>
    </lineage>
</organism>
<protein>
    <submittedName>
        <fullName evidence="1">Uncharacterized protein</fullName>
    </submittedName>
</protein>
<sequence>MLDPHEQKDEVDKLLLRIRAARAVKSRRINKAAMELVDAACFSDTDTMVELARQIVEDAKERGAMTKWVKAIKAAHKQFREEYDTLMQLPEESVELVALEGEHT</sequence>
<reference evidence="1" key="1">
    <citation type="journal article" date="2015" name="Nature">
        <title>Complex archaea that bridge the gap between prokaryotes and eukaryotes.</title>
        <authorList>
            <person name="Spang A."/>
            <person name="Saw J.H."/>
            <person name="Jorgensen S.L."/>
            <person name="Zaremba-Niedzwiedzka K."/>
            <person name="Martijn J."/>
            <person name="Lind A.E."/>
            <person name="van Eijk R."/>
            <person name="Schleper C."/>
            <person name="Guy L."/>
            <person name="Ettema T.J."/>
        </authorList>
    </citation>
    <scope>NUCLEOTIDE SEQUENCE</scope>
</reference>
<proteinExistence type="predicted"/>
<accession>A0A0F9VJ38</accession>
<comment type="caution">
    <text evidence="1">The sequence shown here is derived from an EMBL/GenBank/DDBJ whole genome shotgun (WGS) entry which is preliminary data.</text>
</comment>
<evidence type="ECO:0000313" key="1">
    <source>
        <dbReference type="EMBL" id="KKN73541.1"/>
    </source>
</evidence>
<gene>
    <name evidence="1" type="ORF">LCGC14_0399920</name>
</gene>
<name>A0A0F9VJ38_9ZZZZ</name>